<dbReference type="KEGG" id="ffu:CLAFUR5_14613"/>
<dbReference type="RefSeq" id="XP_047769664.1">
    <property type="nucleotide sequence ID" value="XM_047913761.1"/>
</dbReference>
<evidence type="ECO:0000313" key="6">
    <source>
        <dbReference type="Proteomes" id="UP000756132"/>
    </source>
</evidence>
<evidence type="ECO:0000256" key="1">
    <source>
        <dbReference type="ARBA" id="ARBA00007749"/>
    </source>
</evidence>
<evidence type="ECO:0000256" key="4">
    <source>
        <dbReference type="ARBA" id="ARBA00022833"/>
    </source>
</evidence>
<dbReference type="GO" id="GO:0046872">
    <property type="term" value="F:metal ion binding"/>
    <property type="evidence" value="ECO:0007669"/>
    <property type="project" value="UniProtKB-KW"/>
</dbReference>
<evidence type="ECO:0000313" key="5">
    <source>
        <dbReference type="EMBL" id="UJO25298.1"/>
    </source>
</evidence>
<sequence length="304" mass="33953">MTDTIFDERWQVSPRSLYLPSCSGGTAKRRIQLSNPASWIVENTSTSLPLPLLHYVSPSSWPSTTSLIVGPNFTTNLLPSYPAKASSPILSGDLSNRKLVELSFTSTLTSRNPARPRQYFTDGSLYFLNTPSHAIGHVCALARVTSNPDSFIFMGGDAWRYAGELRSSRYLPLPKEIMPHPFTSCPTSPCPSSLFATVLRDGDEMKPFYEPRGEGVLVHHDQDEATSMIEKLQELDPREDVLMAAAHDETLLDVVDFFPERANDFVKKGWVKQTRWKSLMDFAEAAGWKGEIQGRRDWPKPASA</sequence>
<evidence type="ECO:0000256" key="3">
    <source>
        <dbReference type="ARBA" id="ARBA00022801"/>
    </source>
</evidence>
<dbReference type="GO" id="GO:0004497">
    <property type="term" value="F:monooxygenase activity"/>
    <property type="evidence" value="ECO:0007669"/>
    <property type="project" value="UniProtKB-KW"/>
</dbReference>
<proteinExistence type="inferred from homology"/>
<reference evidence="5" key="1">
    <citation type="submission" date="2021-12" db="EMBL/GenBank/DDBJ databases">
        <authorList>
            <person name="Zaccaron A."/>
            <person name="Stergiopoulos I."/>
        </authorList>
    </citation>
    <scope>NUCLEOTIDE SEQUENCE</scope>
    <source>
        <strain evidence="5">Race5_Kim</strain>
    </source>
</reference>
<keyword evidence="6" id="KW-1185">Reference proteome</keyword>
<dbReference type="GeneID" id="71994491"/>
<keyword evidence="5" id="KW-0503">Monooxygenase</keyword>
<reference evidence="5" key="2">
    <citation type="journal article" date="2022" name="Microb. Genom.">
        <title>A chromosome-scale genome assembly of the tomato pathogen Cladosporium fulvum reveals a compartmentalized genome architecture and the presence of a dispensable chromosome.</title>
        <authorList>
            <person name="Zaccaron A.Z."/>
            <person name="Chen L.H."/>
            <person name="Samaras A."/>
            <person name="Stergiopoulos I."/>
        </authorList>
    </citation>
    <scope>NUCLEOTIDE SEQUENCE</scope>
    <source>
        <strain evidence="5">Race5_Kim</strain>
    </source>
</reference>
<keyword evidence="5" id="KW-0560">Oxidoreductase</keyword>
<dbReference type="PANTHER" id="PTHR42978">
    <property type="entry name" value="QUORUM-QUENCHING LACTONASE YTNP-RELATED-RELATED"/>
    <property type="match status" value="1"/>
</dbReference>
<name>A0A9Q8UWR8_PASFU</name>
<keyword evidence="4" id="KW-0862">Zinc</keyword>
<keyword evidence="2" id="KW-0479">Metal-binding</keyword>
<accession>A0A9Q8UWR8</accession>
<dbReference type="PANTHER" id="PTHR42978:SF5">
    <property type="entry name" value="METALLO-BETA-LACTAMASE DOMAIN-CONTAINING PROTEIN"/>
    <property type="match status" value="1"/>
</dbReference>
<gene>
    <name evidence="5" type="ORF">CLAFUR5_14613</name>
</gene>
<dbReference type="InterPro" id="IPR051013">
    <property type="entry name" value="MBL_superfamily_lactonases"/>
</dbReference>
<protein>
    <submittedName>
        <fullName evidence="5">Cytochrome P450 monooxygenase andK</fullName>
    </submittedName>
</protein>
<organism evidence="5 6">
    <name type="scientific">Passalora fulva</name>
    <name type="common">Tomato leaf mold</name>
    <name type="synonym">Cladosporium fulvum</name>
    <dbReference type="NCBI Taxonomy" id="5499"/>
    <lineage>
        <taxon>Eukaryota</taxon>
        <taxon>Fungi</taxon>
        <taxon>Dikarya</taxon>
        <taxon>Ascomycota</taxon>
        <taxon>Pezizomycotina</taxon>
        <taxon>Dothideomycetes</taxon>
        <taxon>Dothideomycetidae</taxon>
        <taxon>Mycosphaerellales</taxon>
        <taxon>Mycosphaerellaceae</taxon>
        <taxon>Fulvia</taxon>
    </lineage>
</organism>
<dbReference type="OrthoDB" id="10250730at2759"/>
<dbReference type="Proteomes" id="UP000756132">
    <property type="component" value="Chromosome 13"/>
</dbReference>
<dbReference type="AlphaFoldDB" id="A0A9Q8UWR8"/>
<dbReference type="EMBL" id="CP090175">
    <property type="protein sequence ID" value="UJO25298.1"/>
    <property type="molecule type" value="Genomic_DNA"/>
</dbReference>
<comment type="similarity">
    <text evidence="1">Belongs to the metallo-beta-lactamase superfamily.</text>
</comment>
<keyword evidence="3" id="KW-0378">Hydrolase</keyword>
<evidence type="ECO:0000256" key="2">
    <source>
        <dbReference type="ARBA" id="ARBA00022723"/>
    </source>
</evidence>
<dbReference type="GO" id="GO:0016787">
    <property type="term" value="F:hydrolase activity"/>
    <property type="evidence" value="ECO:0007669"/>
    <property type="project" value="UniProtKB-KW"/>
</dbReference>